<dbReference type="AlphaFoldDB" id="A0A4R9BS21"/>
<sequence length="149" mass="15732">MTIAELPALIVPSSEVLDDLPVAVIGAGPIGLAAAAHLLERDVDVVVVEAGPTVGTAVKAWGHTRLFSPWEYLVDAAGGRLLDTVGWHAPDAHKLPFGSELVAEYLLPLAATPELSPRIRYGSSVTDVVRQGMDSTRSTGRATTPFLLR</sequence>
<evidence type="ECO:0000313" key="2">
    <source>
        <dbReference type="EMBL" id="TFD89844.1"/>
    </source>
</evidence>
<dbReference type="InterPro" id="IPR036188">
    <property type="entry name" value="FAD/NAD-bd_sf"/>
</dbReference>
<name>A0A4R9BS21_9MICO</name>
<proteinExistence type="predicted"/>
<dbReference type="Gene3D" id="3.50.50.60">
    <property type="entry name" value="FAD/NAD(P)-binding domain"/>
    <property type="match status" value="1"/>
</dbReference>
<dbReference type="Proteomes" id="UP000297626">
    <property type="component" value="Unassembled WGS sequence"/>
</dbReference>
<accession>A0A4R9BS21</accession>
<dbReference type="InterPro" id="IPR006076">
    <property type="entry name" value="FAD-dep_OxRdtase"/>
</dbReference>
<dbReference type="EMBL" id="SOHN01000008">
    <property type="protein sequence ID" value="TFD89844.1"/>
    <property type="molecule type" value="Genomic_DNA"/>
</dbReference>
<dbReference type="Pfam" id="PF01266">
    <property type="entry name" value="DAO"/>
    <property type="match status" value="1"/>
</dbReference>
<evidence type="ECO:0000259" key="1">
    <source>
        <dbReference type="Pfam" id="PF01266"/>
    </source>
</evidence>
<feature type="domain" description="FAD dependent oxidoreductase" evidence="1">
    <location>
        <begin position="22"/>
        <end position="76"/>
    </location>
</feature>
<keyword evidence="3" id="KW-1185">Reference proteome</keyword>
<dbReference type="RefSeq" id="WP_134527704.1">
    <property type="nucleotide sequence ID" value="NZ_SOHN01000008.1"/>
</dbReference>
<gene>
    <name evidence="2" type="ORF">E3T51_03750</name>
</gene>
<protein>
    <submittedName>
        <fullName evidence="2">FAD-dependent oxidoreductase</fullName>
    </submittedName>
</protein>
<dbReference type="SUPFAM" id="SSF51905">
    <property type="entry name" value="FAD/NAD(P)-binding domain"/>
    <property type="match status" value="1"/>
</dbReference>
<comment type="caution">
    <text evidence="2">The sequence shown here is derived from an EMBL/GenBank/DDBJ whole genome shotgun (WGS) entry which is preliminary data.</text>
</comment>
<organism evidence="2 3">
    <name type="scientific">Cryobacterium serini</name>
    <dbReference type="NCBI Taxonomy" id="1259201"/>
    <lineage>
        <taxon>Bacteria</taxon>
        <taxon>Bacillati</taxon>
        <taxon>Actinomycetota</taxon>
        <taxon>Actinomycetes</taxon>
        <taxon>Micrococcales</taxon>
        <taxon>Microbacteriaceae</taxon>
        <taxon>Cryobacterium</taxon>
    </lineage>
</organism>
<reference evidence="2 3" key="1">
    <citation type="submission" date="2019-03" db="EMBL/GenBank/DDBJ databases">
        <title>Genomics of glacier-inhabiting Cryobacterium strains.</title>
        <authorList>
            <person name="Liu Q."/>
            <person name="Xin Y.-H."/>
        </authorList>
    </citation>
    <scope>NUCLEOTIDE SEQUENCE [LARGE SCALE GENOMIC DNA]</scope>
    <source>
        <strain evidence="2 3">Sr54</strain>
    </source>
</reference>
<evidence type="ECO:0000313" key="3">
    <source>
        <dbReference type="Proteomes" id="UP000297626"/>
    </source>
</evidence>